<evidence type="ECO:0000256" key="1">
    <source>
        <dbReference type="ARBA" id="ARBA00000085"/>
    </source>
</evidence>
<comment type="subcellular location">
    <subcellularLocation>
        <location evidence="2">Cell membrane</location>
    </subcellularLocation>
</comment>
<dbReference type="RefSeq" id="WP_153759674.1">
    <property type="nucleotide sequence ID" value="NZ_CP045851.1"/>
</dbReference>
<dbReference type="InterPro" id="IPR050428">
    <property type="entry name" value="TCS_sensor_his_kinase"/>
</dbReference>
<gene>
    <name evidence="14" type="ORF">GH723_10940</name>
</gene>
<evidence type="ECO:0000256" key="3">
    <source>
        <dbReference type="ARBA" id="ARBA00012438"/>
    </source>
</evidence>
<dbReference type="SMART" id="SM00388">
    <property type="entry name" value="HisKA"/>
    <property type="match status" value="1"/>
</dbReference>
<evidence type="ECO:0000259" key="12">
    <source>
        <dbReference type="PROSITE" id="PS50109"/>
    </source>
</evidence>
<dbReference type="CDD" id="cd00075">
    <property type="entry name" value="HATPase"/>
    <property type="match status" value="1"/>
</dbReference>
<evidence type="ECO:0000313" key="14">
    <source>
        <dbReference type="EMBL" id="QGG95567.1"/>
    </source>
</evidence>
<evidence type="ECO:0000256" key="11">
    <source>
        <dbReference type="SAM" id="Phobius"/>
    </source>
</evidence>
<evidence type="ECO:0000256" key="9">
    <source>
        <dbReference type="ARBA" id="ARBA00023012"/>
    </source>
</evidence>
<evidence type="ECO:0000256" key="7">
    <source>
        <dbReference type="ARBA" id="ARBA00022777"/>
    </source>
</evidence>
<evidence type="ECO:0000256" key="2">
    <source>
        <dbReference type="ARBA" id="ARBA00004236"/>
    </source>
</evidence>
<dbReference type="InterPro" id="IPR005467">
    <property type="entry name" value="His_kinase_dom"/>
</dbReference>
<dbReference type="Gene3D" id="1.10.287.130">
    <property type="match status" value="1"/>
</dbReference>
<accession>A0A5Q2RNA0</accession>
<feature type="domain" description="Histidine kinase" evidence="12">
    <location>
        <begin position="251"/>
        <end position="469"/>
    </location>
</feature>
<dbReference type="Gene3D" id="3.30.565.10">
    <property type="entry name" value="Histidine kinase-like ATPase, C-terminal domain"/>
    <property type="match status" value="1"/>
</dbReference>
<evidence type="ECO:0000256" key="4">
    <source>
        <dbReference type="ARBA" id="ARBA00022553"/>
    </source>
</evidence>
<evidence type="ECO:0000313" key="15">
    <source>
        <dbReference type="Proteomes" id="UP000334019"/>
    </source>
</evidence>
<dbReference type="InterPro" id="IPR036097">
    <property type="entry name" value="HisK_dim/P_sf"/>
</dbReference>
<dbReference type="InterPro" id="IPR003660">
    <property type="entry name" value="HAMP_dom"/>
</dbReference>
<comment type="catalytic activity">
    <reaction evidence="1">
        <text>ATP + protein L-histidine = ADP + protein N-phospho-L-histidine.</text>
        <dbReference type="EC" id="2.7.13.3"/>
    </reaction>
</comment>
<evidence type="ECO:0000256" key="5">
    <source>
        <dbReference type="ARBA" id="ARBA00022679"/>
    </source>
</evidence>
<dbReference type="InterPro" id="IPR003661">
    <property type="entry name" value="HisK_dim/P_dom"/>
</dbReference>
<dbReference type="SUPFAM" id="SSF55874">
    <property type="entry name" value="ATPase domain of HSP90 chaperone/DNA topoisomerase II/histidine kinase"/>
    <property type="match status" value="1"/>
</dbReference>
<evidence type="ECO:0000259" key="13">
    <source>
        <dbReference type="PROSITE" id="PS50885"/>
    </source>
</evidence>
<dbReference type="Proteomes" id="UP000334019">
    <property type="component" value="Chromosome"/>
</dbReference>
<dbReference type="InterPro" id="IPR004358">
    <property type="entry name" value="Sig_transdc_His_kin-like_C"/>
</dbReference>
<dbReference type="PROSITE" id="PS50109">
    <property type="entry name" value="HIS_KIN"/>
    <property type="match status" value="1"/>
</dbReference>
<dbReference type="Pfam" id="PF00512">
    <property type="entry name" value="HisKA"/>
    <property type="match status" value="1"/>
</dbReference>
<dbReference type="CDD" id="cd00082">
    <property type="entry name" value="HisKA"/>
    <property type="match status" value="1"/>
</dbReference>
<dbReference type="GO" id="GO:0005886">
    <property type="term" value="C:plasma membrane"/>
    <property type="evidence" value="ECO:0007669"/>
    <property type="project" value="UniProtKB-SubCell"/>
</dbReference>
<dbReference type="GO" id="GO:0000155">
    <property type="term" value="F:phosphorelay sensor kinase activity"/>
    <property type="evidence" value="ECO:0007669"/>
    <property type="project" value="InterPro"/>
</dbReference>
<keyword evidence="5" id="KW-0808">Transferase</keyword>
<dbReference type="Gene3D" id="6.10.340.10">
    <property type="match status" value="1"/>
</dbReference>
<evidence type="ECO:0000256" key="8">
    <source>
        <dbReference type="ARBA" id="ARBA00022989"/>
    </source>
</evidence>
<organism evidence="14 15">
    <name type="scientific">Actinomarinicola tropica</name>
    <dbReference type="NCBI Taxonomy" id="2789776"/>
    <lineage>
        <taxon>Bacteria</taxon>
        <taxon>Bacillati</taxon>
        <taxon>Actinomycetota</taxon>
        <taxon>Acidimicrobiia</taxon>
        <taxon>Acidimicrobiales</taxon>
        <taxon>Iamiaceae</taxon>
        <taxon>Actinomarinicola</taxon>
    </lineage>
</organism>
<evidence type="ECO:0000256" key="6">
    <source>
        <dbReference type="ARBA" id="ARBA00022692"/>
    </source>
</evidence>
<sequence length="500" mass="54123">MRLRPRPLGLRSRITLAFGLGSLILAVTLASSTWAFTRESQLNLREDEYLDTVIRNAERVRSSLTQGRPEEMREFLAQLSTSAASPIIRESISRGGEIPTTSQPPGAFDTVPRSVRQAVEGDGKASLMHYRLADTPVLVLGIPIPSVDAAYYEIFELDELERTLDLLAAYLTGATILVTLAGATLGWWASRRTLLPLTDVGLAAHAIAGGRLDTRLEVANDPDLTVLVSSFNEMAATLQARIERDARFASDVSHELRSPLMTLAASLEVLQTRRDDMPERAQSALDLLVDDVNRFQQLVSDLLEISRFDAGAAHLQLEEVLLPEFLSRAVAAAAHEPIPVVTDATSADLVVEVDKRRMAQVIANLLDNAHKYGDGATAVRVTRSADADEVVISVEDHGPGVDAEDRDRIFERFSRAVSTAGTRGSDTGSGLGLALVAEHVALHGGRVGVEDRLDGEPGARFTVTLPIQAAPSEDDLSRVLPVEVGSPHLLAEEHPAEIER</sequence>
<keyword evidence="15" id="KW-1185">Reference proteome</keyword>
<dbReference type="PANTHER" id="PTHR45436">
    <property type="entry name" value="SENSOR HISTIDINE KINASE YKOH"/>
    <property type="match status" value="1"/>
</dbReference>
<dbReference type="SMART" id="SM00387">
    <property type="entry name" value="HATPase_c"/>
    <property type="match status" value="1"/>
</dbReference>
<dbReference type="EC" id="2.7.13.3" evidence="3"/>
<proteinExistence type="predicted"/>
<evidence type="ECO:0000256" key="10">
    <source>
        <dbReference type="ARBA" id="ARBA00023136"/>
    </source>
</evidence>
<keyword evidence="6 11" id="KW-0812">Transmembrane</keyword>
<feature type="transmembrane region" description="Helical" evidence="11">
    <location>
        <begin position="167"/>
        <end position="188"/>
    </location>
</feature>
<dbReference type="PROSITE" id="PS50885">
    <property type="entry name" value="HAMP"/>
    <property type="match status" value="1"/>
</dbReference>
<dbReference type="AlphaFoldDB" id="A0A5Q2RNA0"/>
<dbReference type="InterPro" id="IPR003594">
    <property type="entry name" value="HATPase_dom"/>
</dbReference>
<feature type="domain" description="HAMP" evidence="13">
    <location>
        <begin position="191"/>
        <end position="243"/>
    </location>
</feature>
<keyword evidence="8 11" id="KW-1133">Transmembrane helix</keyword>
<keyword evidence="9" id="KW-0902">Two-component regulatory system</keyword>
<dbReference type="KEGG" id="atq:GH723_10940"/>
<dbReference type="InterPro" id="IPR036890">
    <property type="entry name" value="HATPase_C_sf"/>
</dbReference>
<dbReference type="SUPFAM" id="SSF158472">
    <property type="entry name" value="HAMP domain-like"/>
    <property type="match status" value="1"/>
</dbReference>
<keyword evidence="10 11" id="KW-0472">Membrane</keyword>
<dbReference type="PANTHER" id="PTHR45436:SF5">
    <property type="entry name" value="SENSOR HISTIDINE KINASE TRCS"/>
    <property type="match status" value="1"/>
</dbReference>
<keyword evidence="4" id="KW-0597">Phosphoprotein</keyword>
<name>A0A5Q2RNA0_9ACTN</name>
<keyword evidence="7" id="KW-0418">Kinase</keyword>
<reference evidence="14 15" key="1">
    <citation type="submission" date="2019-11" db="EMBL/GenBank/DDBJ databases">
        <authorList>
            <person name="He Y."/>
        </authorList>
    </citation>
    <scope>NUCLEOTIDE SEQUENCE [LARGE SCALE GENOMIC DNA]</scope>
    <source>
        <strain evidence="14 15">SCSIO 58843</strain>
    </source>
</reference>
<dbReference type="EMBL" id="CP045851">
    <property type="protein sequence ID" value="QGG95567.1"/>
    <property type="molecule type" value="Genomic_DNA"/>
</dbReference>
<dbReference type="PRINTS" id="PR00344">
    <property type="entry name" value="BCTRLSENSOR"/>
</dbReference>
<dbReference type="CDD" id="cd06225">
    <property type="entry name" value="HAMP"/>
    <property type="match status" value="1"/>
</dbReference>
<dbReference type="Pfam" id="PF02518">
    <property type="entry name" value="HATPase_c"/>
    <property type="match status" value="1"/>
</dbReference>
<dbReference type="Pfam" id="PF00672">
    <property type="entry name" value="HAMP"/>
    <property type="match status" value="1"/>
</dbReference>
<dbReference type="SUPFAM" id="SSF47384">
    <property type="entry name" value="Homodimeric domain of signal transducing histidine kinase"/>
    <property type="match status" value="1"/>
</dbReference>
<protein>
    <recommendedName>
        <fullName evidence="3">histidine kinase</fullName>
        <ecNumber evidence="3">2.7.13.3</ecNumber>
    </recommendedName>
</protein>
<dbReference type="SMART" id="SM00304">
    <property type="entry name" value="HAMP"/>
    <property type="match status" value="1"/>
</dbReference>